<name>A0A2Z2LFB2_9RICK</name>
<gene>
    <name evidence="1" type="ORF">AOV_04170</name>
</gene>
<keyword evidence="2" id="KW-1185">Reference proteome</keyword>
<evidence type="ECO:0000313" key="1">
    <source>
        <dbReference type="EMBL" id="ASI47967.1"/>
    </source>
</evidence>
<reference evidence="2" key="1">
    <citation type="submission" date="2018-06" db="EMBL/GenBank/DDBJ databases">
        <title>The Anaplasma ovis genome reveals a high proportion of pseudogenes.</title>
        <authorList>
            <person name="Liu Z."/>
            <person name="Peasley A.M."/>
            <person name="Yang J."/>
            <person name="Li Y."/>
            <person name="Guan G."/>
            <person name="Luo J."/>
            <person name="Yin H."/>
            <person name="Brayton K.A."/>
        </authorList>
    </citation>
    <scope>NUCLEOTIDE SEQUENCE [LARGE SCALE GENOMIC DNA]</scope>
    <source>
        <strain evidence="2">Haibei</strain>
    </source>
</reference>
<protein>
    <submittedName>
        <fullName evidence="1">Uncharacterized protein</fullName>
    </submittedName>
</protein>
<organism evidence="1 2">
    <name type="scientific">Anaplasma ovis str. Haibei</name>
    <dbReference type="NCBI Taxonomy" id="1248439"/>
    <lineage>
        <taxon>Bacteria</taxon>
        <taxon>Pseudomonadati</taxon>
        <taxon>Pseudomonadota</taxon>
        <taxon>Alphaproteobacteria</taxon>
        <taxon>Rickettsiales</taxon>
        <taxon>Anaplasmataceae</taxon>
        <taxon>Anaplasma</taxon>
    </lineage>
</organism>
<evidence type="ECO:0000313" key="2">
    <source>
        <dbReference type="Proteomes" id="UP000259762"/>
    </source>
</evidence>
<dbReference type="Proteomes" id="UP000259762">
    <property type="component" value="Chromosome"/>
</dbReference>
<dbReference type="AlphaFoldDB" id="A0A2Z2LFB2"/>
<proteinExistence type="predicted"/>
<reference evidence="1 2" key="2">
    <citation type="journal article" date="2019" name="BMC Genomics">
        <title>The Anaplasma ovis genome reveals a high proportion of pseudogenes.</title>
        <authorList>
            <person name="Liu Z."/>
            <person name="Peasley A.M."/>
            <person name="Yang J."/>
            <person name="Li Y."/>
            <person name="Guan G."/>
            <person name="Luo J."/>
            <person name="Yin H."/>
            <person name="Brayton K.A."/>
        </authorList>
    </citation>
    <scope>NUCLEOTIDE SEQUENCE [LARGE SCALE GENOMIC DNA]</scope>
    <source>
        <strain evidence="1 2">Haibei</strain>
    </source>
</reference>
<sequence>MNATWLTLKGGGDILPGCTCAWLPVFISKCFMGGGRLGLARAPGVVLQYGAHAQALCGTHQ</sequence>
<dbReference type="EMBL" id="CP015994">
    <property type="protein sequence ID" value="ASI47967.1"/>
    <property type="molecule type" value="Genomic_DNA"/>
</dbReference>
<dbReference type="KEGG" id="aoh:AOV_04170"/>
<accession>A0A2Z2LFB2</accession>